<organism evidence="3 4">
    <name type="scientific">Vibrio echinoideorum</name>
    <dbReference type="NCBI Taxonomy" id="2100116"/>
    <lineage>
        <taxon>Bacteria</taxon>
        <taxon>Pseudomonadati</taxon>
        <taxon>Pseudomonadota</taxon>
        <taxon>Gammaproteobacteria</taxon>
        <taxon>Vibrionales</taxon>
        <taxon>Vibrionaceae</taxon>
        <taxon>Vibrio</taxon>
    </lineage>
</organism>
<dbReference type="SMART" id="SM00052">
    <property type="entry name" value="EAL"/>
    <property type="match status" value="1"/>
</dbReference>
<gene>
    <name evidence="3" type="ORF">V8Z71_02185</name>
</gene>
<feature type="coiled-coil region" evidence="1">
    <location>
        <begin position="110"/>
        <end position="141"/>
    </location>
</feature>
<keyword evidence="1" id="KW-0175">Coiled coil</keyword>
<dbReference type="Pfam" id="PF00563">
    <property type="entry name" value="EAL"/>
    <property type="match status" value="1"/>
</dbReference>
<accession>A0ABU9FLN5</accession>
<dbReference type="PANTHER" id="PTHR33121">
    <property type="entry name" value="CYCLIC DI-GMP PHOSPHODIESTERASE PDEF"/>
    <property type="match status" value="1"/>
</dbReference>
<sequence>MQFIAKYQDLTLKSVYQPIFDCSMTQIGVEALVRLSNSKGESIRPDHFFHSDETSCIDKINVERLSRAIHIRNFAQSTIRHLDLFLNVLPNVGELFAEGKVNDSLLAKRLNELNLSCQQIVMELVELNAESEERLKDAAQSLAESGFQIAVDDFGTQASTEQRVRHINPHIIKIDRSVMLKFEKGDILEMEQVLELANQIGARTVIEGIETPQQLTAMQGLGFDMYQGYHLAMPKPIELDLRIAI</sequence>
<keyword evidence="4" id="KW-1185">Reference proteome</keyword>
<feature type="domain" description="EAL" evidence="2">
    <location>
        <begin position="1"/>
        <end position="245"/>
    </location>
</feature>
<evidence type="ECO:0000313" key="4">
    <source>
        <dbReference type="Proteomes" id="UP001377160"/>
    </source>
</evidence>
<evidence type="ECO:0000259" key="2">
    <source>
        <dbReference type="PROSITE" id="PS50883"/>
    </source>
</evidence>
<comment type="caution">
    <text evidence="3">The sequence shown here is derived from an EMBL/GenBank/DDBJ whole genome shotgun (WGS) entry which is preliminary data.</text>
</comment>
<evidence type="ECO:0000256" key="1">
    <source>
        <dbReference type="SAM" id="Coils"/>
    </source>
</evidence>
<dbReference type="PANTHER" id="PTHR33121:SF76">
    <property type="entry name" value="SIGNALING PROTEIN"/>
    <property type="match status" value="1"/>
</dbReference>
<protein>
    <submittedName>
        <fullName evidence="3">EAL domain-containing protein</fullName>
    </submittedName>
</protein>
<dbReference type="Gene3D" id="3.20.20.450">
    <property type="entry name" value="EAL domain"/>
    <property type="match status" value="1"/>
</dbReference>
<reference evidence="3 4" key="1">
    <citation type="submission" date="2024-02" db="EMBL/GenBank/DDBJ databases">
        <title>Bacteria isolated from the canopy kelp, Nereocystis luetkeana.</title>
        <authorList>
            <person name="Pfister C.A."/>
            <person name="Younker I.T."/>
            <person name="Light S.H."/>
        </authorList>
    </citation>
    <scope>NUCLEOTIDE SEQUENCE [LARGE SCALE GENOMIC DNA]</scope>
    <source>
        <strain evidence="3 4">TI.1.15</strain>
    </source>
</reference>
<dbReference type="Proteomes" id="UP001377160">
    <property type="component" value="Unassembled WGS sequence"/>
</dbReference>
<dbReference type="InterPro" id="IPR050706">
    <property type="entry name" value="Cyclic-di-GMP_PDE-like"/>
</dbReference>
<proteinExistence type="predicted"/>
<dbReference type="CDD" id="cd01948">
    <property type="entry name" value="EAL"/>
    <property type="match status" value="1"/>
</dbReference>
<dbReference type="SUPFAM" id="SSF141868">
    <property type="entry name" value="EAL domain-like"/>
    <property type="match status" value="1"/>
</dbReference>
<dbReference type="PROSITE" id="PS50883">
    <property type="entry name" value="EAL"/>
    <property type="match status" value="1"/>
</dbReference>
<dbReference type="RefSeq" id="WP_029224958.1">
    <property type="nucleotide sequence ID" value="NZ_JBANDX010000001.1"/>
</dbReference>
<dbReference type="InterPro" id="IPR001633">
    <property type="entry name" value="EAL_dom"/>
</dbReference>
<name>A0ABU9FLN5_9VIBR</name>
<dbReference type="InterPro" id="IPR035919">
    <property type="entry name" value="EAL_sf"/>
</dbReference>
<evidence type="ECO:0000313" key="3">
    <source>
        <dbReference type="EMBL" id="MEL0607101.1"/>
    </source>
</evidence>
<dbReference type="EMBL" id="JBANDX010000001">
    <property type="protein sequence ID" value="MEL0607101.1"/>
    <property type="molecule type" value="Genomic_DNA"/>
</dbReference>